<comment type="caution">
    <text evidence="1">The sequence shown here is derived from an EMBL/GenBank/DDBJ whole genome shotgun (WGS) entry which is preliminary data.</text>
</comment>
<organism evidence="1 2">
    <name type="scientific">Rhizophagus clarus</name>
    <dbReference type="NCBI Taxonomy" id="94130"/>
    <lineage>
        <taxon>Eukaryota</taxon>
        <taxon>Fungi</taxon>
        <taxon>Fungi incertae sedis</taxon>
        <taxon>Mucoromycota</taxon>
        <taxon>Glomeromycotina</taxon>
        <taxon>Glomeromycetes</taxon>
        <taxon>Glomerales</taxon>
        <taxon>Glomeraceae</taxon>
        <taxon>Rhizophagus</taxon>
    </lineage>
</organism>
<proteinExistence type="predicted"/>
<protein>
    <submittedName>
        <fullName evidence="1">Uncharacterized protein</fullName>
    </submittedName>
</protein>
<accession>A0A8H3QIN1</accession>
<dbReference type="Proteomes" id="UP000615446">
    <property type="component" value="Unassembled WGS sequence"/>
</dbReference>
<sequence length="75" mass="8916">MQLYGSSTSFKLSFPSKRATSFVSFSTSRILSLCRQPRRRHFERIYLLYLEFYRLISTKNILMFTRTMDPVGYSS</sequence>
<reference evidence="1" key="1">
    <citation type="submission" date="2019-10" db="EMBL/GenBank/DDBJ databases">
        <title>Conservation and host-specific expression of non-tandemly repeated heterogenous ribosome RNA gene in arbuscular mycorrhizal fungi.</title>
        <authorList>
            <person name="Maeda T."/>
            <person name="Kobayashi Y."/>
            <person name="Nakagawa T."/>
            <person name="Ezawa T."/>
            <person name="Yamaguchi K."/>
            <person name="Bino T."/>
            <person name="Nishimoto Y."/>
            <person name="Shigenobu S."/>
            <person name="Kawaguchi M."/>
        </authorList>
    </citation>
    <scope>NUCLEOTIDE SEQUENCE</scope>
    <source>
        <strain evidence="1">HR1</strain>
    </source>
</reference>
<name>A0A8H3QIN1_9GLOM</name>
<evidence type="ECO:0000313" key="1">
    <source>
        <dbReference type="EMBL" id="GES82385.1"/>
    </source>
</evidence>
<dbReference type="AlphaFoldDB" id="A0A8H3QIN1"/>
<evidence type="ECO:0000313" key="2">
    <source>
        <dbReference type="Proteomes" id="UP000615446"/>
    </source>
</evidence>
<gene>
    <name evidence="1" type="ORF">RCL2_000959700</name>
</gene>
<dbReference type="EMBL" id="BLAL01000060">
    <property type="protein sequence ID" value="GES82385.1"/>
    <property type="molecule type" value="Genomic_DNA"/>
</dbReference>